<evidence type="ECO:0000313" key="6">
    <source>
        <dbReference type="Proteomes" id="UP000050277"/>
    </source>
</evidence>
<keyword evidence="2" id="KW-1133">Transmembrane helix</keyword>
<reference evidence="5 6" key="1">
    <citation type="submission" date="2015-07" db="EMBL/GenBank/DDBJ databases">
        <title>Whole genome sequence of Herpetosiphon geysericola DSM 7119.</title>
        <authorList>
            <person name="Hemp J."/>
            <person name="Ward L.M."/>
            <person name="Pace L.A."/>
            <person name="Fischer W.W."/>
        </authorList>
    </citation>
    <scope>NUCLEOTIDE SEQUENCE [LARGE SCALE GENOMIC DNA]</scope>
    <source>
        <strain evidence="5 6">DSM 7119</strain>
    </source>
</reference>
<name>A0A0P6Y302_9CHLR</name>
<feature type="domain" description="HTH cro/C1-type" evidence="3">
    <location>
        <begin position="151"/>
        <end position="167"/>
    </location>
</feature>
<dbReference type="PANTHER" id="PTHR33734:SF22">
    <property type="entry name" value="MEMBRANE-BOUND LYTIC MUREIN TRANSGLYCOSYLASE D"/>
    <property type="match status" value="1"/>
</dbReference>
<dbReference type="CDD" id="cd00118">
    <property type="entry name" value="LysM"/>
    <property type="match status" value="1"/>
</dbReference>
<dbReference type="STRING" id="70996.SE18_19150"/>
<dbReference type="SUPFAM" id="SSF54106">
    <property type="entry name" value="LysM domain"/>
    <property type="match status" value="1"/>
</dbReference>
<comment type="caution">
    <text evidence="5">The sequence shown here is derived from an EMBL/GenBank/DDBJ whole genome shotgun (WGS) entry which is preliminary data.</text>
</comment>
<accession>A0A0P6Y302</accession>
<dbReference type="AlphaFoldDB" id="A0A0P6Y302"/>
<sequence>MSTSIALALFFVLLSPILTAILLRFLRTRLSALPFYSIAGVLFGLAAFAAIWLVSQHQASVQLGSLVIIQQQGIDLDLPPEVEATAQPTQVLPTVAATATRPAPTATTRPSATPTSEPTATTEATSEPTATAEATSEPTAEQRTYTVEDGDTLRSIAEAFDVTIAELLEANDLTPQQADQLQPGDVLIIP</sequence>
<organism evidence="5 6">
    <name type="scientific">Herpetosiphon geysericola</name>
    <dbReference type="NCBI Taxonomy" id="70996"/>
    <lineage>
        <taxon>Bacteria</taxon>
        <taxon>Bacillati</taxon>
        <taxon>Chloroflexota</taxon>
        <taxon>Chloroflexia</taxon>
        <taxon>Herpetosiphonales</taxon>
        <taxon>Herpetosiphonaceae</taxon>
        <taxon>Herpetosiphon</taxon>
    </lineage>
</organism>
<protein>
    <submittedName>
        <fullName evidence="5">Uncharacterized protein</fullName>
    </submittedName>
</protein>
<dbReference type="Proteomes" id="UP000050277">
    <property type="component" value="Unassembled WGS sequence"/>
</dbReference>
<proteinExistence type="predicted"/>
<evidence type="ECO:0000256" key="2">
    <source>
        <dbReference type="SAM" id="Phobius"/>
    </source>
</evidence>
<dbReference type="PROSITE" id="PS50943">
    <property type="entry name" value="HTH_CROC1"/>
    <property type="match status" value="1"/>
</dbReference>
<feature type="region of interest" description="Disordered" evidence="1">
    <location>
        <begin position="98"/>
        <end position="150"/>
    </location>
</feature>
<feature type="domain" description="LysM" evidence="4">
    <location>
        <begin position="143"/>
        <end position="189"/>
    </location>
</feature>
<dbReference type="PROSITE" id="PS51782">
    <property type="entry name" value="LYSM"/>
    <property type="match status" value="1"/>
</dbReference>
<evidence type="ECO:0000256" key="1">
    <source>
        <dbReference type="SAM" id="MobiDB-lite"/>
    </source>
</evidence>
<dbReference type="Pfam" id="PF01476">
    <property type="entry name" value="LysM"/>
    <property type="match status" value="1"/>
</dbReference>
<dbReference type="PANTHER" id="PTHR33734">
    <property type="entry name" value="LYSM DOMAIN-CONTAINING GPI-ANCHORED PROTEIN 2"/>
    <property type="match status" value="1"/>
</dbReference>
<keyword evidence="6" id="KW-1185">Reference proteome</keyword>
<dbReference type="InterPro" id="IPR001387">
    <property type="entry name" value="Cro/C1-type_HTH"/>
</dbReference>
<evidence type="ECO:0000259" key="4">
    <source>
        <dbReference type="PROSITE" id="PS51782"/>
    </source>
</evidence>
<dbReference type="InterPro" id="IPR018392">
    <property type="entry name" value="LysM"/>
</dbReference>
<feature type="transmembrane region" description="Helical" evidence="2">
    <location>
        <begin position="35"/>
        <end position="54"/>
    </location>
</feature>
<dbReference type="InterPro" id="IPR036779">
    <property type="entry name" value="LysM_dom_sf"/>
</dbReference>
<gene>
    <name evidence="5" type="ORF">SE18_19150</name>
</gene>
<evidence type="ECO:0000259" key="3">
    <source>
        <dbReference type="PROSITE" id="PS50943"/>
    </source>
</evidence>
<dbReference type="Gene3D" id="3.10.350.10">
    <property type="entry name" value="LysM domain"/>
    <property type="match status" value="1"/>
</dbReference>
<feature type="compositionally biased region" description="Low complexity" evidence="1">
    <location>
        <begin position="98"/>
        <end position="141"/>
    </location>
</feature>
<dbReference type="GO" id="GO:0008932">
    <property type="term" value="F:lytic endotransglycosylase activity"/>
    <property type="evidence" value="ECO:0007669"/>
    <property type="project" value="TreeGrafter"/>
</dbReference>
<dbReference type="EMBL" id="LGKP01000027">
    <property type="protein sequence ID" value="KPL83694.1"/>
    <property type="molecule type" value="Genomic_DNA"/>
</dbReference>
<dbReference type="SMART" id="SM00257">
    <property type="entry name" value="LysM"/>
    <property type="match status" value="1"/>
</dbReference>
<keyword evidence="2" id="KW-0812">Transmembrane</keyword>
<keyword evidence="2" id="KW-0472">Membrane</keyword>
<evidence type="ECO:0000313" key="5">
    <source>
        <dbReference type="EMBL" id="KPL83694.1"/>
    </source>
</evidence>
<dbReference type="RefSeq" id="WP_054536071.1">
    <property type="nucleotide sequence ID" value="NZ_LGKP01000027.1"/>
</dbReference>